<dbReference type="EMBL" id="ML991777">
    <property type="protein sequence ID" value="KAF2238119.1"/>
    <property type="molecule type" value="Genomic_DNA"/>
</dbReference>
<comment type="subcellular location">
    <subcellularLocation>
        <location evidence="1">Nucleus</location>
    </subcellularLocation>
</comment>
<dbReference type="Pfam" id="PF09174">
    <property type="entry name" value="Maf1"/>
    <property type="match status" value="1"/>
</dbReference>
<dbReference type="GO" id="GO:0005634">
    <property type="term" value="C:nucleus"/>
    <property type="evidence" value="ECO:0007669"/>
    <property type="project" value="UniProtKB-SubCell"/>
</dbReference>
<dbReference type="OrthoDB" id="277029at2759"/>
<gene>
    <name evidence="3" type="ORF">EV356DRAFT_337613</name>
</gene>
<keyword evidence="1" id="KW-0805">Transcription regulation</keyword>
<evidence type="ECO:0000313" key="3">
    <source>
        <dbReference type="EMBL" id="KAF2238119.1"/>
    </source>
</evidence>
<proteinExistence type="inferred from homology"/>
<keyword evidence="1" id="KW-0678">Repressor</keyword>
<evidence type="ECO:0000256" key="2">
    <source>
        <dbReference type="SAM" id="MobiDB-lite"/>
    </source>
</evidence>
<dbReference type="PIRSF" id="PIRSF037240">
    <property type="entry name" value="RNA_polIII_Trep_MAF1"/>
    <property type="match status" value="1"/>
</dbReference>
<evidence type="ECO:0000256" key="1">
    <source>
        <dbReference type="PIRNR" id="PIRNR037240"/>
    </source>
</evidence>
<keyword evidence="4" id="KW-1185">Reference proteome</keyword>
<dbReference type="PANTHER" id="PTHR22504">
    <property type="entry name" value="REPRESSOR OF RNA POLYMERASE III TRANSCRIPTION MAF1"/>
    <property type="match status" value="1"/>
</dbReference>
<dbReference type="AlphaFoldDB" id="A0A6A6HJW6"/>
<dbReference type="Proteomes" id="UP000800092">
    <property type="component" value="Unassembled WGS sequence"/>
</dbReference>
<organism evidence="3 4">
    <name type="scientific">Viridothelium virens</name>
    <name type="common">Speckled blister lichen</name>
    <name type="synonym">Trypethelium virens</name>
    <dbReference type="NCBI Taxonomy" id="1048519"/>
    <lineage>
        <taxon>Eukaryota</taxon>
        <taxon>Fungi</taxon>
        <taxon>Dikarya</taxon>
        <taxon>Ascomycota</taxon>
        <taxon>Pezizomycotina</taxon>
        <taxon>Dothideomycetes</taxon>
        <taxon>Dothideomycetes incertae sedis</taxon>
        <taxon>Trypetheliales</taxon>
        <taxon>Trypetheliaceae</taxon>
        <taxon>Viridothelium</taxon>
    </lineage>
</organism>
<name>A0A6A6HJW6_VIRVR</name>
<feature type="region of interest" description="Disordered" evidence="2">
    <location>
        <begin position="321"/>
        <end position="342"/>
    </location>
</feature>
<dbReference type="FunFam" id="3.40.1000.50:FF:000004">
    <property type="entry name" value="Repressor of RNA polymerase III transcription MAF1"/>
    <property type="match status" value="1"/>
</dbReference>
<comment type="similarity">
    <text evidence="1">Belongs to the MAF1 family.</text>
</comment>
<comment type="function">
    <text evidence="1">Mediator of diverse signals that repress RNA polymerase III transcription. Inhibits the de novo assembly of TFIIIB onto DNA.</text>
</comment>
<dbReference type="PANTHER" id="PTHR22504:SF0">
    <property type="entry name" value="REPRESSOR OF RNA POLYMERASE III TRANSCRIPTION MAF1 HOMOLOG"/>
    <property type="match status" value="1"/>
</dbReference>
<accession>A0A6A6HJW6</accession>
<keyword evidence="1" id="KW-0804">Transcription</keyword>
<feature type="compositionally biased region" description="Acidic residues" evidence="2">
    <location>
        <begin position="323"/>
        <end position="342"/>
    </location>
</feature>
<dbReference type="GO" id="GO:0016480">
    <property type="term" value="P:negative regulation of transcription by RNA polymerase III"/>
    <property type="evidence" value="ECO:0007669"/>
    <property type="project" value="UniProtKB-UniRule"/>
</dbReference>
<keyword evidence="1" id="KW-0539">Nucleus</keyword>
<reference evidence="3" key="1">
    <citation type="journal article" date="2020" name="Stud. Mycol.">
        <title>101 Dothideomycetes genomes: a test case for predicting lifestyles and emergence of pathogens.</title>
        <authorList>
            <person name="Haridas S."/>
            <person name="Albert R."/>
            <person name="Binder M."/>
            <person name="Bloem J."/>
            <person name="Labutti K."/>
            <person name="Salamov A."/>
            <person name="Andreopoulos B."/>
            <person name="Baker S."/>
            <person name="Barry K."/>
            <person name="Bills G."/>
            <person name="Bluhm B."/>
            <person name="Cannon C."/>
            <person name="Castanera R."/>
            <person name="Culley D."/>
            <person name="Daum C."/>
            <person name="Ezra D."/>
            <person name="Gonzalez J."/>
            <person name="Henrissat B."/>
            <person name="Kuo A."/>
            <person name="Liang C."/>
            <person name="Lipzen A."/>
            <person name="Lutzoni F."/>
            <person name="Magnuson J."/>
            <person name="Mondo S."/>
            <person name="Nolan M."/>
            <person name="Ohm R."/>
            <person name="Pangilinan J."/>
            <person name="Park H.-J."/>
            <person name="Ramirez L."/>
            <person name="Alfaro M."/>
            <person name="Sun H."/>
            <person name="Tritt A."/>
            <person name="Yoshinaga Y."/>
            <person name="Zwiers L.-H."/>
            <person name="Turgeon B."/>
            <person name="Goodwin S."/>
            <person name="Spatafora J."/>
            <person name="Crous P."/>
            <person name="Grigoriev I."/>
        </authorList>
    </citation>
    <scope>NUCLEOTIDE SEQUENCE</scope>
    <source>
        <strain evidence="3">Tuck. ex Michener</strain>
    </source>
</reference>
<dbReference type="InterPro" id="IPR015257">
    <property type="entry name" value="Maf1"/>
</dbReference>
<protein>
    <recommendedName>
        <fullName evidence="1">Repressor of RNA polymerase III transcription MAF1</fullName>
    </recommendedName>
</protein>
<sequence>MRSPVVRLSISHLRRHQVPYGSLAPSHSMALGGDRSSFCSALANLILQFVPSQSFETISNALNFETSDCHVTGGCELYTIKATGSDKKLYKDIESQIESHHDSLIQLSASFSPPYKESVLESMRASMASPFGDLRQPSSRRTFAYVIATLNASHPDYDFSLILRHRDFRQEKSLSRVIATIDSTLANLRPRRAIYSSTGPTAIVSAGGSQVWGPRMWKVIDEEMNLRECTVWCYDPEEDPFDGEDTAIWSLAYFFFNKTRKRMCYLYLRGLSAMSQSPIVRPVQLIRNKREASPSEDRASDGARKRARFWLGDRAEHVSRSWEDDDDDAPITSLDDDVDDYQDWDFEDGYATDDDYDDESDYVVSRETSAVRAMSEHAVESMEI</sequence>
<dbReference type="InterPro" id="IPR038564">
    <property type="entry name" value="Maf1_sf"/>
</dbReference>
<dbReference type="Gene3D" id="3.40.1000.50">
    <property type="entry name" value="Repressor of RNA polymerase III transcription Maf1"/>
    <property type="match status" value="1"/>
</dbReference>
<evidence type="ECO:0000313" key="4">
    <source>
        <dbReference type="Proteomes" id="UP000800092"/>
    </source>
</evidence>
<dbReference type="GO" id="GO:0000994">
    <property type="term" value="F:RNA polymerase III core binding"/>
    <property type="evidence" value="ECO:0007669"/>
    <property type="project" value="TreeGrafter"/>
</dbReference>